<feature type="binding site" evidence="7">
    <location>
        <position position="105"/>
    </location>
    <ligand>
        <name>Zn(2+)</name>
        <dbReference type="ChEBI" id="CHEBI:29105"/>
    </ligand>
</feature>
<gene>
    <name evidence="8" type="primary">fur</name>
    <name evidence="9" type="ORF">SAMN05421783_11698</name>
</gene>
<evidence type="ECO:0000256" key="1">
    <source>
        <dbReference type="ARBA" id="ARBA00007957"/>
    </source>
</evidence>
<evidence type="ECO:0000313" key="10">
    <source>
        <dbReference type="Proteomes" id="UP000198816"/>
    </source>
</evidence>
<dbReference type="GO" id="GO:0005829">
    <property type="term" value="C:cytosol"/>
    <property type="evidence" value="ECO:0007669"/>
    <property type="project" value="TreeGrafter"/>
</dbReference>
<dbReference type="AlphaFoldDB" id="A0A1H2ZQL1"/>
<dbReference type="SUPFAM" id="SSF46785">
    <property type="entry name" value="Winged helix' DNA-binding domain"/>
    <property type="match status" value="1"/>
</dbReference>
<feature type="binding site" evidence="7">
    <location>
        <position position="102"/>
    </location>
    <ligand>
        <name>Zn(2+)</name>
        <dbReference type="ChEBI" id="CHEBI:29105"/>
    </ligand>
</feature>
<evidence type="ECO:0000256" key="2">
    <source>
        <dbReference type="ARBA" id="ARBA00022491"/>
    </source>
</evidence>
<organism evidence="9 10">
    <name type="scientific">Thiocapsa roseopersicina</name>
    <dbReference type="NCBI Taxonomy" id="1058"/>
    <lineage>
        <taxon>Bacteria</taxon>
        <taxon>Pseudomonadati</taxon>
        <taxon>Pseudomonadota</taxon>
        <taxon>Gammaproteobacteria</taxon>
        <taxon>Chromatiales</taxon>
        <taxon>Chromatiaceae</taxon>
        <taxon>Thiocapsa</taxon>
    </lineage>
</organism>
<dbReference type="PANTHER" id="PTHR33202:SF6">
    <property type="entry name" value="ZINC UPTAKE REGULATION PROTEIN"/>
    <property type="match status" value="1"/>
</dbReference>
<keyword evidence="6 8" id="KW-0804">Transcription</keyword>
<dbReference type="EMBL" id="FNNZ01000016">
    <property type="protein sequence ID" value="SDX19039.1"/>
    <property type="molecule type" value="Genomic_DNA"/>
</dbReference>
<keyword evidence="5 8" id="KW-0238">DNA-binding</keyword>
<evidence type="ECO:0000256" key="6">
    <source>
        <dbReference type="ARBA" id="ARBA00023163"/>
    </source>
</evidence>
<sequence length="150" mass="16224">MASISNKAVLDRADVLCRARGVRLTAQRRRVLAILCASPRPLGAYEILDAMREGTRTLAPPTVYRALDFLLEQGLVHKLESLHAFVGCNHPEHPHSSQFLICKSCGAVAEIEDEAIARSLGSAASMSGFQPQRRVVEVIGTCAGCAQKAR</sequence>
<protein>
    <recommendedName>
        <fullName evidence="8">Ferric uptake regulation protein</fullName>
    </recommendedName>
</protein>
<comment type="subunit">
    <text evidence="8">Homodimer.</text>
</comment>
<dbReference type="PANTHER" id="PTHR33202">
    <property type="entry name" value="ZINC UPTAKE REGULATION PROTEIN"/>
    <property type="match status" value="1"/>
</dbReference>
<reference evidence="10" key="1">
    <citation type="submission" date="2016-10" db="EMBL/GenBank/DDBJ databases">
        <authorList>
            <person name="Varghese N."/>
            <person name="Submissions S."/>
        </authorList>
    </citation>
    <scope>NUCLEOTIDE SEQUENCE [LARGE SCALE GENOMIC DNA]</scope>
    <source>
        <strain evidence="10">DSM 217</strain>
    </source>
</reference>
<evidence type="ECO:0000256" key="4">
    <source>
        <dbReference type="ARBA" id="ARBA00023015"/>
    </source>
</evidence>
<name>A0A1H2ZQL1_THIRO</name>
<dbReference type="GO" id="GO:1900376">
    <property type="term" value="P:regulation of secondary metabolite biosynthetic process"/>
    <property type="evidence" value="ECO:0007669"/>
    <property type="project" value="TreeGrafter"/>
</dbReference>
<evidence type="ECO:0000313" key="9">
    <source>
        <dbReference type="EMBL" id="SDX19039.1"/>
    </source>
</evidence>
<dbReference type="Gene3D" id="3.30.1490.190">
    <property type="match status" value="1"/>
</dbReference>
<dbReference type="GO" id="GO:0003700">
    <property type="term" value="F:DNA-binding transcription factor activity"/>
    <property type="evidence" value="ECO:0007669"/>
    <property type="project" value="UniProtKB-UniRule"/>
</dbReference>
<comment type="similarity">
    <text evidence="1 8">Belongs to the Fur family.</text>
</comment>
<comment type="subcellular location">
    <subcellularLocation>
        <location evidence="8">Cytoplasm</location>
    </subcellularLocation>
</comment>
<keyword evidence="3 7" id="KW-0862">Zinc</keyword>
<dbReference type="GO" id="GO:0000976">
    <property type="term" value="F:transcription cis-regulatory region binding"/>
    <property type="evidence" value="ECO:0007669"/>
    <property type="project" value="TreeGrafter"/>
</dbReference>
<proteinExistence type="inferred from homology"/>
<keyword evidence="2 8" id="KW-0678">Repressor</keyword>
<dbReference type="CDD" id="cd07153">
    <property type="entry name" value="Fur_like"/>
    <property type="match status" value="1"/>
</dbReference>
<evidence type="ECO:0000256" key="3">
    <source>
        <dbReference type="ARBA" id="ARBA00022833"/>
    </source>
</evidence>
<evidence type="ECO:0000256" key="8">
    <source>
        <dbReference type="RuleBase" id="RU364037"/>
    </source>
</evidence>
<dbReference type="GO" id="GO:0045892">
    <property type="term" value="P:negative regulation of DNA-templated transcription"/>
    <property type="evidence" value="ECO:0007669"/>
    <property type="project" value="TreeGrafter"/>
</dbReference>
<dbReference type="STRING" id="1058.SAMN05421783_11698"/>
<dbReference type="GO" id="GO:0008270">
    <property type="term" value="F:zinc ion binding"/>
    <property type="evidence" value="ECO:0007669"/>
    <property type="project" value="TreeGrafter"/>
</dbReference>
<dbReference type="InterPro" id="IPR002481">
    <property type="entry name" value="FUR"/>
</dbReference>
<evidence type="ECO:0000256" key="5">
    <source>
        <dbReference type="ARBA" id="ARBA00023125"/>
    </source>
</evidence>
<dbReference type="RefSeq" id="WP_093034618.1">
    <property type="nucleotide sequence ID" value="NZ_FNNZ01000016.1"/>
</dbReference>
<evidence type="ECO:0000256" key="7">
    <source>
        <dbReference type="PIRSR" id="PIRSR602481-1"/>
    </source>
</evidence>
<keyword evidence="10" id="KW-1185">Reference proteome</keyword>
<comment type="cofactor">
    <cofactor evidence="7">
        <name>Zn(2+)</name>
        <dbReference type="ChEBI" id="CHEBI:29105"/>
    </cofactor>
    <text evidence="7">Binds 1 zinc ion per subunit.</text>
</comment>
<feature type="binding site" evidence="7">
    <location>
        <position position="142"/>
    </location>
    <ligand>
        <name>Zn(2+)</name>
        <dbReference type="ChEBI" id="CHEBI:29105"/>
    </ligand>
</feature>
<dbReference type="Proteomes" id="UP000198816">
    <property type="component" value="Unassembled WGS sequence"/>
</dbReference>
<feature type="binding site" evidence="7">
    <location>
        <position position="145"/>
    </location>
    <ligand>
        <name>Zn(2+)</name>
        <dbReference type="ChEBI" id="CHEBI:29105"/>
    </ligand>
</feature>
<dbReference type="InterPro" id="IPR043135">
    <property type="entry name" value="Fur_C"/>
</dbReference>
<keyword evidence="8" id="KW-0963">Cytoplasm</keyword>
<dbReference type="Pfam" id="PF01475">
    <property type="entry name" value="FUR"/>
    <property type="match status" value="1"/>
</dbReference>
<dbReference type="InterPro" id="IPR036388">
    <property type="entry name" value="WH-like_DNA-bd_sf"/>
</dbReference>
<dbReference type="Gene3D" id="1.10.10.10">
    <property type="entry name" value="Winged helix-like DNA-binding domain superfamily/Winged helix DNA-binding domain"/>
    <property type="match status" value="1"/>
</dbReference>
<dbReference type="OrthoDB" id="9801127at2"/>
<keyword evidence="4 8" id="KW-0805">Transcription regulation</keyword>
<keyword evidence="7 8" id="KW-0479">Metal-binding</keyword>
<keyword evidence="8" id="KW-0408">Iron</keyword>
<dbReference type="InterPro" id="IPR036390">
    <property type="entry name" value="WH_DNA-bd_sf"/>
</dbReference>
<accession>A0A1H2ZQL1</accession>